<evidence type="ECO:0000313" key="3">
    <source>
        <dbReference type="Proteomes" id="UP000297549"/>
    </source>
</evidence>
<sequence>MLLYPIRRYRRPLLFPPGLLALAFLLLLGCWVINRNTERWQTRYALRLTMPQLTYKAYPITGIHFFAPYNSRLELERFRPWQTITFSGNIWQDYFSLHEARLRTQQLQEYPSQNVGLRIQFTDHATYSDLIQMLDQVQGLALKHYWLDILYKPTTLFVFGVNPQSSATETGIFSCDNEIVPDAYEPLSFWKWLGNYFTQSHILSTWAPLLQPDWRNSLYMLLLLALVSVGRLLRLRSL</sequence>
<dbReference type="PROSITE" id="PS51257">
    <property type="entry name" value="PROKAR_LIPOPROTEIN"/>
    <property type="match status" value="1"/>
</dbReference>
<dbReference type="OrthoDB" id="880827at2"/>
<proteinExistence type="predicted"/>
<name>A0A4Z0Q5D5_9BACT</name>
<keyword evidence="3" id="KW-1185">Reference proteome</keyword>
<dbReference type="EMBL" id="SRLC01000001">
    <property type="protein sequence ID" value="TGE25280.1"/>
    <property type="molecule type" value="Genomic_DNA"/>
</dbReference>
<dbReference type="RefSeq" id="WP_135462857.1">
    <property type="nucleotide sequence ID" value="NZ_SRLC01000001.1"/>
</dbReference>
<gene>
    <name evidence="2" type="ORF">E5K00_08845</name>
</gene>
<accession>A0A4Z0Q5D5</accession>
<comment type="caution">
    <text evidence="2">The sequence shown here is derived from an EMBL/GenBank/DDBJ whole genome shotgun (WGS) entry which is preliminary data.</text>
</comment>
<feature type="transmembrane region" description="Helical" evidence="1">
    <location>
        <begin position="12"/>
        <end position="34"/>
    </location>
</feature>
<protein>
    <submittedName>
        <fullName evidence="2">Uncharacterized protein</fullName>
    </submittedName>
</protein>
<organism evidence="2 3">
    <name type="scientific">Hymenobacter aquaticus</name>
    <dbReference type="NCBI Taxonomy" id="1867101"/>
    <lineage>
        <taxon>Bacteria</taxon>
        <taxon>Pseudomonadati</taxon>
        <taxon>Bacteroidota</taxon>
        <taxon>Cytophagia</taxon>
        <taxon>Cytophagales</taxon>
        <taxon>Hymenobacteraceae</taxon>
        <taxon>Hymenobacter</taxon>
    </lineage>
</organism>
<keyword evidence="1" id="KW-0812">Transmembrane</keyword>
<keyword evidence="1" id="KW-1133">Transmembrane helix</keyword>
<keyword evidence="1" id="KW-0472">Membrane</keyword>
<evidence type="ECO:0000313" key="2">
    <source>
        <dbReference type="EMBL" id="TGE25280.1"/>
    </source>
</evidence>
<dbReference type="AlphaFoldDB" id="A0A4Z0Q5D5"/>
<dbReference type="Proteomes" id="UP000297549">
    <property type="component" value="Unassembled WGS sequence"/>
</dbReference>
<evidence type="ECO:0000256" key="1">
    <source>
        <dbReference type="SAM" id="Phobius"/>
    </source>
</evidence>
<reference evidence="2 3" key="1">
    <citation type="submission" date="2019-04" db="EMBL/GenBank/DDBJ databases">
        <authorList>
            <person name="Feng G."/>
            <person name="Zhang J."/>
            <person name="Zhu H."/>
        </authorList>
    </citation>
    <scope>NUCLEOTIDE SEQUENCE [LARGE SCALE GENOMIC DNA]</scope>
    <source>
        <strain evidence="2 3">JCM 31653</strain>
    </source>
</reference>